<keyword evidence="1 5" id="KW-0489">Methyltransferase</keyword>
<dbReference type="InterPro" id="IPR029063">
    <property type="entry name" value="SAM-dependent_MTases_sf"/>
</dbReference>
<dbReference type="GO" id="GO:0008168">
    <property type="term" value="F:methyltransferase activity"/>
    <property type="evidence" value="ECO:0007669"/>
    <property type="project" value="UniProtKB-KW"/>
</dbReference>
<name>J0GZA1_RHILT</name>
<sequence length="195" mass="22112">MNTLFSHYGVNWQFPGLEPAAYDLIMADPPWDFSNWSGKGERKNAKAHYRCLPLAEIKAFPVAELAAPDTLLWMYGTNPMLDQQIDTMKAWGFQFKTAGTWIKTTVHGKLAFGTGYILRSASEPVLIGTRGNPKTSRSIRSVFFGRAREHSRKPEEGFAVAEKLMPHARRRLELFSRTDRAGWETWGDEKGKFNG</sequence>
<dbReference type="PROSITE" id="PS51143">
    <property type="entry name" value="MT_A70"/>
    <property type="match status" value="1"/>
</dbReference>
<evidence type="ECO:0000256" key="2">
    <source>
        <dbReference type="ARBA" id="ARBA00022679"/>
    </source>
</evidence>
<keyword evidence="3" id="KW-0949">S-adenosyl-L-methionine</keyword>
<dbReference type="InterPro" id="IPR007757">
    <property type="entry name" value="MT-A70-like"/>
</dbReference>
<dbReference type="EMBL" id="JH719381">
    <property type="protein sequence ID" value="EJB02923.1"/>
    <property type="molecule type" value="Genomic_DNA"/>
</dbReference>
<dbReference type="HOGENOM" id="CLU_018702_2_1_5"/>
<dbReference type="AlphaFoldDB" id="J0GZA1"/>
<dbReference type="Pfam" id="PF05063">
    <property type="entry name" value="MT-A70"/>
    <property type="match status" value="1"/>
</dbReference>
<comment type="similarity">
    <text evidence="4">Belongs to the MT-A70-like family.</text>
</comment>
<gene>
    <name evidence="5" type="ORF">Rleg9DRAFT_1738</name>
</gene>
<protein>
    <submittedName>
        <fullName evidence="5">Transcriptional activator, adenine-specific DNA methyltransferase</fullName>
    </submittedName>
</protein>
<evidence type="ECO:0000256" key="3">
    <source>
        <dbReference type="ARBA" id="ARBA00022691"/>
    </source>
</evidence>
<evidence type="ECO:0000256" key="1">
    <source>
        <dbReference type="ARBA" id="ARBA00022603"/>
    </source>
</evidence>
<proteinExistence type="inferred from homology"/>
<evidence type="ECO:0000256" key="4">
    <source>
        <dbReference type="PROSITE-ProRule" id="PRU00489"/>
    </source>
</evidence>
<organism evidence="5 6">
    <name type="scientific">Rhizobium leguminosarum bv. trifolii WSM597</name>
    <dbReference type="NCBI Taxonomy" id="754764"/>
    <lineage>
        <taxon>Bacteria</taxon>
        <taxon>Pseudomonadati</taxon>
        <taxon>Pseudomonadota</taxon>
        <taxon>Alphaproteobacteria</taxon>
        <taxon>Hyphomicrobiales</taxon>
        <taxon>Rhizobiaceae</taxon>
        <taxon>Rhizobium/Agrobacterium group</taxon>
        <taxon>Rhizobium</taxon>
    </lineage>
</organism>
<dbReference type="PANTHER" id="PTHR12829">
    <property type="entry name" value="N6-ADENOSINE-METHYLTRANSFERASE"/>
    <property type="match status" value="1"/>
</dbReference>
<dbReference type="SUPFAM" id="SSF53335">
    <property type="entry name" value="S-adenosyl-L-methionine-dependent methyltransferases"/>
    <property type="match status" value="1"/>
</dbReference>
<dbReference type="RefSeq" id="WP_003586839.1">
    <property type="nucleotide sequence ID" value="NZ_JH719381.1"/>
</dbReference>
<dbReference type="OrthoDB" id="9800596at2"/>
<keyword evidence="2 5" id="KW-0808">Transferase</keyword>
<accession>J0GZA1</accession>
<dbReference type="PANTHER" id="PTHR12829:SF7">
    <property type="entry name" value="N6-ADENOSINE-METHYLTRANSFERASE CATALYTIC SUBUNIT"/>
    <property type="match status" value="1"/>
</dbReference>
<dbReference type="GO" id="GO:0032259">
    <property type="term" value="P:methylation"/>
    <property type="evidence" value="ECO:0007669"/>
    <property type="project" value="UniProtKB-KW"/>
</dbReference>
<evidence type="ECO:0000313" key="5">
    <source>
        <dbReference type="EMBL" id="EJB02923.1"/>
    </source>
</evidence>
<dbReference type="Proteomes" id="UP000005092">
    <property type="component" value="Unassembled WGS sequence"/>
</dbReference>
<reference evidence="5 6" key="1">
    <citation type="submission" date="2012-02" db="EMBL/GenBank/DDBJ databases">
        <title>Improved High-Quality Draft Sequence of Rhizobium leguminosarum bv. trifolii WSM597.</title>
        <authorList>
            <consortium name="US DOE Joint Genome Institute"/>
            <person name="Lucas S."/>
            <person name="Han J."/>
            <person name="Lapidus A."/>
            <person name="Cheng J.-F."/>
            <person name="Goodwin L."/>
            <person name="Pitluck S."/>
            <person name="Peters L."/>
            <person name="Ovchinnikova G."/>
            <person name="Held B."/>
            <person name="Detter J.C."/>
            <person name="Han C."/>
            <person name="Tapia R."/>
            <person name="Land M."/>
            <person name="Hauser L."/>
            <person name="Kyrpides N."/>
            <person name="Ivanova N."/>
            <person name="Pagani I."/>
            <person name="Brau L."/>
            <person name="Yates R."/>
            <person name="O'Hara G."/>
            <person name="Rui T."/>
            <person name="Howieson J."/>
            <person name="Reeve W."/>
            <person name="Woyke T."/>
        </authorList>
    </citation>
    <scope>NUCLEOTIDE SEQUENCE [LARGE SCALE GENOMIC DNA]</scope>
    <source>
        <strain evidence="5 6">WSM597</strain>
    </source>
</reference>
<evidence type="ECO:0000313" key="6">
    <source>
        <dbReference type="Proteomes" id="UP000005092"/>
    </source>
</evidence>